<dbReference type="GO" id="GO:0016020">
    <property type="term" value="C:membrane"/>
    <property type="evidence" value="ECO:0007669"/>
    <property type="project" value="UniProtKB-SubCell"/>
</dbReference>
<dbReference type="GO" id="GO:0005794">
    <property type="term" value="C:Golgi apparatus"/>
    <property type="evidence" value="ECO:0007669"/>
    <property type="project" value="TreeGrafter"/>
</dbReference>
<keyword evidence="5 7" id="KW-1133">Transmembrane helix</keyword>
<dbReference type="InParanoid" id="A0A068U236"/>
<evidence type="ECO:0000256" key="3">
    <source>
        <dbReference type="ARBA" id="ARBA00022692"/>
    </source>
</evidence>
<comment type="subcellular location">
    <subcellularLocation>
        <location evidence="1">Membrane</location>
        <topology evidence="1">Single-pass membrane protein</topology>
    </subcellularLocation>
</comment>
<proteinExistence type="inferred from homology"/>
<dbReference type="Gramene" id="CDP02387">
    <property type="protein sequence ID" value="CDP02387"/>
    <property type="gene ID" value="GSCOC_T00039753001"/>
</dbReference>
<keyword evidence="4" id="KW-0735">Signal-anchor</keyword>
<feature type="domain" description="Trichome birefringence-like C-terminal" evidence="8">
    <location>
        <begin position="125"/>
        <end position="408"/>
    </location>
</feature>
<evidence type="ECO:0000313" key="11">
    <source>
        <dbReference type="Proteomes" id="UP000295252"/>
    </source>
</evidence>
<dbReference type="PANTHER" id="PTHR32285:SF48">
    <property type="entry name" value="PROTEIN TRICHOME BIREFRINGENCE-LIKE 19"/>
    <property type="match status" value="1"/>
</dbReference>
<evidence type="ECO:0000256" key="7">
    <source>
        <dbReference type="SAM" id="Phobius"/>
    </source>
</evidence>
<comment type="similarity">
    <text evidence="2">Belongs to the PC-esterase family. TBL subfamily.</text>
</comment>
<protein>
    <submittedName>
        <fullName evidence="10">Uncharacterized protein</fullName>
    </submittedName>
</protein>
<reference evidence="11" key="1">
    <citation type="journal article" date="2014" name="Science">
        <title>The coffee genome provides insight into the convergent evolution of caffeine biosynthesis.</title>
        <authorList>
            <person name="Denoeud F."/>
            <person name="Carretero-Paulet L."/>
            <person name="Dereeper A."/>
            <person name="Droc G."/>
            <person name="Guyot R."/>
            <person name="Pietrella M."/>
            <person name="Zheng C."/>
            <person name="Alberti A."/>
            <person name="Anthony F."/>
            <person name="Aprea G."/>
            <person name="Aury J.M."/>
            <person name="Bento P."/>
            <person name="Bernard M."/>
            <person name="Bocs S."/>
            <person name="Campa C."/>
            <person name="Cenci A."/>
            <person name="Combes M.C."/>
            <person name="Crouzillat D."/>
            <person name="Da Silva C."/>
            <person name="Daddiego L."/>
            <person name="De Bellis F."/>
            <person name="Dussert S."/>
            <person name="Garsmeur O."/>
            <person name="Gayraud T."/>
            <person name="Guignon V."/>
            <person name="Jahn K."/>
            <person name="Jamilloux V."/>
            <person name="Joet T."/>
            <person name="Labadie K."/>
            <person name="Lan T."/>
            <person name="Leclercq J."/>
            <person name="Lepelley M."/>
            <person name="Leroy T."/>
            <person name="Li L.T."/>
            <person name="Librado P."/>
            <person name="Lopez L."/>
            <person name="Munoz A."/>
            <person name="Noel B."/>
            <person name="Pallavicini A."/>
            <person name="Perrotta G."/>
            <person name="Poncet V."/>
            <person name="Pot D."/>
            <person name="Priyono X."/>
            <person name="Rigoreau M."/>
            <person name="Rouard M."/>
            <person name="Rozas J."/>
            <person name="Tranchant-Dubreuil C."/>
            <person name="VanBuren R."/>
            <person name="Zhang Q."/>
            <person name="Andrade A.C."/>
            <person name="Argout X."/>
            <person name="Bertrand B."/>
            <person name="de Kochko A."/>
            <person name="Graziosi G."/>
            <person name="Henry R.J."/>
            <person name="Jayarama X."/>
            <person name="Ming R."/>
            <person name="Nagai C."/>
            <person name="Rounsley S."/>
            <person name="Sankoff D."/>
            <person name="Giuliano G."/>
            <person name="Albert V.A."/>
            <person name="Wincker P."/>
            <person name="Lashermes P."/>
        </authorList>
    </citation>
    <scope>NUCLEOTIDE SEQUENCE [LARGE SCALE GENOMIC DNA]</scope>
    <source>
        <strain evidence="11">cv. DH200-94</strain>
    </source>
</reference>
<evidence type="ECO:0000259" key="9">
    <source>
        <dbReference type="Pfam" id="PF14416"/>
    </source>
</evidence>
<evidence type="ECO:0000256" key="6">
    <source>
        <dbReference type="ARBA" id="ARBA00023136"/>
    </source>
</evidence>
<sequence>MDQAAFVKSNSVQRAPVILPVAVTVTALVILAILPIYYPLRRYPSQAVVKIAASPPYHSAQKLIKAVEDEEKCDIFTGEWIPNPNAPYYTNATCWAIHEHQNCMKYGRPDDGFMKWKWKPEGCDLPIFNPYQFLDIVRGKSMAFVGDSIGRNHMQSLICLLSRVEFPIDDSATDDDYFRRWKYPSYNFTLAAFWSPFLVKFQKPGAPDLFDLYLDESDEKWSTDIEGFDYVILNAGQWYFRPSMYYEKRRLVGCRFCQLGNIIDLPMTYGYRRALRTAFRAINSLKNYRGITFLRTYAPSHFENGEWNKGGNCLRKRPFWSNETALEANNLEVYLTQMEEFRAAEREGKKKGLRYRLLDVTQAMLLRPDGHPSRYGHWPHENVTLYNDCVHWCLPGPIDSWSDFLLHMLKMEGRRSHEEKLQPQTQ</sequence>
<organism evidence="10 11">
    <name type="scientific">Coffea canephora</name>
    <name type="common">Robusta coffee</name>
    <dbReference type="NCBI Taxonomy" id="49390"/>
    <lineage>
        <taxon>Eukaryota</taxon>
        <taxon>Viridiplantae</taxon>
        <taxon>Streptophyta</taxon>
        <taxon>Embryophyta</taxon>
        <taxon>Tracheophyta</taxon>
        <taxon>Spermatophyta</taxon>
        <taxon>Magnoliopsida</taxon>
        <taxon>eudicotyledons</taxon>
        <taxon>Gunneridae</taxon>
        <taxon>Pentapetalae</taxon>
        <taxon>asterids</taxon>
        <taxon>lamiids</taxon>
        <taxon>Gentianales</taxon>
        <taxon>Rubiaceae</taxon>
        <taxon>Ixoroideae</taxon>
        <taxon>Gardenieae complex</taxon>
        <taxon>Bertiereae - Coffeeae clade</taxon>
        <taxon>Coffeeae</taxon>
        <taxon>Coffea</taxon>
    </lineage>
</organism>
<dbReference type="OMA" id="ELYMIQM"/>
<feature type="transmembrane region" description="Helical" evidence="7">
    <location>
        <begin position="17"/>
        <end position="40"/>
    </location>
</feature>
<feature type="domain" description="Trichome birefringence-like N-terminal" evidence="9">
    <location>
        <begin position="71"/>
        <end position="124"/>
    </location>
</feature>
<accession>A0A068U236</accession>
<dbReference type="EMBL" id="HG739092">
    <property type="protein sequence ID" value="CDP02387.1"/>
    <property type="molecule type" value="Genomic_DNA"/>
</dbReference>
<evidence type="ECO:0000256" key="4">
    <source>
        <dbReference type="ARBA" id="ARBA00022968"/>
    </source>
</evidence>
<gene>
    <name evidence="10" type="ORF">GSCOC_T00039753001</name>
</gene>
<dbReference type="OrthoDB" id="630188at2759"/>
<keyword evidence="11" id="KW-1185">Reference proteome</keyword>
<evidence type="ECO:0000313" key="10">
    <source>
        <dbReference type="EMBL" id="CDP02387.1"/>
    </source>
</evidence>
<dbReference type="InterPro" id="IPR029962">
    <property type="entry name" value="TBL"/>
</dbReference>
<dbReference type="GO" id="GO:0016413">
    <property type="term" value="F:O-acetyltransferase activity"/>
    <property type="evidence" value="ECO:0007669"/>
    <property type="project" value="InterPro"/>
</dbReference>
<dbReference type="AlphaFoldDB" id="A0A068U236"/>
<evidence type="ECO:0000259" key="8">
    <source>
        <dbReference type="Pfam" id="PF13839"/>
    </source>
</evidence>
<dbReference type="PhylomeDB" id="A0A068U236"/>
<evidence type="ECO:0000256" key="1">
    <source>
        <dbReference type="ARBA" id="ARBA00004167"/>
    </source>
</evidence>
<dbReference type="InterPro" id="IPR026057">
    <property type="entry name" value="TBL_C"/>
</dbReference>
<dbReference type="Proteomes" id="UP000295252">
    <property type="component" value="Chromosome IX"/>
</dbReference>
<dbReference type="PANTHER" id="PTHR32285">
    <property type="entry name" value="PROTEIN TRICHOME BIREFRINGENCE-LIKE 9-RELATED"/>
    <property type="match status" value="1"/>
</dbReference>
<keyword evidence="6 7" id="KW-0472">Membrane</keyword>
<keyword evidence="3 7" id="KW-0812">Transmembrane</keyword>
<dbReference type="InterPro" id="IPR025846">
    <property type="entry name" value="TBL_N"/>
</dbReference>
<evidence type="ECO:0000256" key="5">
    <source>
        <dbReference type="ARBA" id="ARBA00022989"/>
    </source>
</evidence>
<evidence type="ECO:0000256" key="2">
    <source>
        <dbReference type="ARBA" id="ARBA00007727"/>
    </source>
</evidence>
<name>A0A068U236_COFCA</name>
<dbReference type="Pfam" id="PF13839">
    <property type="entry name" value="PC-Esterase"/>
    <property type="match status" value="1"/>
</dbReference>
<dbReference type="Pfam" id="PF14416">
    <property type="entry name" value="PMR5N"/>
    <property type="match status" value="1"/>
</dbReference>